<evidence type="ECO:0000313" key="6">
    <source>
        <dbReference type="EMBL" id="CZT10623.1"/>
    </source>
</evidence>
<feature type="active site" evidence="4">
    <location>
        <position position="329"/>
    </location>
</feature>
<dbReference type="STRING" id="914237.A0A1E1LJF5"/>
<evidence type="ECO:0000256" key="1">
    <source>
        <dbReference type="ARBA" id="ARBA00010566"/>
    </source>
</evidence>
<dbReference type="PIRSF" id="PIRSF001369">
    <property type="entry name" value="Citrate_synth"/>
    <property type="match status" value="1"/>
</dbReference>
<dbReference type="PRINTS" id="PR00143">
    <property type="entry name" value="CITRTSNTHASE"/>
</dbReference>
<dbReference type="GO" id="GO:0006099">
    <property type="term" value="P:tricarboxylic acid cycle"/>
    <property type="evidence" value="ECO:0007669"/>
    <property type="project" value="InterPro"/>
</dbReference>
<gene>
    <name evidence="6" type="ORF">RCO7_11342</name>
</gene>
<dbReference type="InterPro" id="IPR024176">
    <property type="entry name" value="Citrate_synthase_bac-typ"/>
</dbReference>
<dbReference type="InterPro" id="IPR016142">
    <property type="entry name" value="Citrate_synth-like_lrg_a-sub"/>
</dbReference>
<dbReference type="GO" id="GO:0005759">
    <property type="term" value="C:mitochondrial matrix"/>
    <property type="evidence" value="ECO:0007669"/>
    <property type="project" value="TreeGrafter"/>
</dbReference>
<organism evidence="6 7">
    <name type="scientific">Rhynchosporium graminicola</name>
    <dbReference type="NCBI Taxonomy" id="2792576"/>
    <lineage>
        <taxon>Eukaryota</taxon>
        <taxon>Fungi</taxon>
        <taxon>Dikarya</taxon>
        <taxon>Ascomycota</taxon>
        <taxon>Pezizomycotina</taxon>
        <taxon>Leotiomycetes</taxon>
        <taxon>Helotiales</taxon>
        <taxon>Ploettnerulaceae</taxon>
        <taxon>Rhynchosporium</taxon>
    </lineage>
</organism>
<protein>
    <recommendedName>
        <fullName evidence="3 5">Citrate synthase</fullName>
    </recommendedName>
</protein>
<dbReference type="Gene3D" id="1.10.580.10">
    <property type="entry name" value="Citrate Synthase, domain 1"/>
    <property type="match status" value="1"/>
</dbReference>
<dbReference type="Pfam" id="PF00285">
    <property type="entry name" value="Citrate_synt"/>
    <property type="match status" value="1"/>
</dbReference>
<dbReference type="InterPro" id="IPR036969">
    <property type="entry name" value="Citrate_synthase_sf"/>
</dbReference>
<comment type="caution">
    <text evidence="6">The sequence shown here is derived from an EMBL/GenBank/DDBJ whole genome shotgun (WGS) entry which is preliminary data.</text>
</comment>
<dbReference type="GO" id="GO:0005975">
    <property type="term" value="P:carbohydrate metabolic process"/>
    <property type="evidence" value="ECO:0007669"/>
    <property type="project" value="TreeGrafter"/>
</dbReference>
<dbReference type="Proteomes" id="UP000178129">
    <property type="component" value="Unassembled WGS sequence"/>
</dbReference>
<dbReference type="InterPro" id="IPR002020">
    <property type="entry name" value="Citrate_synthase"/>
</dbReference>
<sequence length="464" mass="50988">MGSTDSPNQTLSIIDNRTGQSYVLPIERNAVHAIDFRQIRGLTNGNNSSDLEDDGLRLFDPGYQNTACLKSEITLVEGAAGQISYRGIPVVELYRSGRPFEHVAFLLIYGHLPNAHEATHFNRAIGTAELPPQSVFDMIQTLPTDAHPTTAIAAAFTTYITSTRSKIPAACGKNLYKGNLAAADEEIPQFLSTGSVIAAAVLCHLQERKFQRPKPEYSYVENFLHMMSLLCPKTGRPYPHAVSILSRLWILTANHELNNSTAAFMHAASTLSDPYSCLAASVLSSTGILHGGAGEVAYKQLEEVGDVSNVPALIRDVKAGQKRLFGYGHRMYKIADPRALPIQELIEEASMHHETLRTDRALLVAQEIDRIASQDQYFVSRQLAVNPELFISFVYKGIGIPATFSLVVTGTARAAGLAAHWREVMADPVPRLWRPLQIYTGNMARRNRGNNKDDVDGQKAIAHL</sequence>
<dbReference type="SUPFAM" id="SSF48256">
    <property type="entry name" value="Citrate synthase"/>
    <property type="match status" value="1"/>
</dbReference>
<evidence type="ECO:0000256" key="4">
    <source>
        <dbReference type="PIRSR" id="PIRSR001369-1"/>
    </source>
</evidence>
<keyword evidence="2 3" id="KW-0808">Transferase</keyword>
<evidence type="ECO:0000313" key="7">
    <source>
        <dbReference type="Proteomes" id="UP000178129"/>
    </source>
</evidence>
<name>A0A1E1LJF5_9HELO</name>
<evidence type="ECO:0000256" key="2">
    <source>
        <dbReference type="ARBA" id="ARBA00022679"/>
    </source>
</evidence>
<evidence type="ECO:0000256" key="3">
    <source>
        <dbReference type="PIRNR" id="PIRNR001369"/>
    </source>
</evidence>
<dbReference type="Gene3D" id="1.10.230.10">
    <property type="entry name" value="Cytochrome P450-Terp, domain 2"/>
    <property type="match status" value="1"/>
</dbReference>
<reference evidence="7" key="1">
    <citation type="submission" date="2016-03" db="EMBL/GenBank/DDBJ databases">
        <authorList>
            <person name="Ploux O."/>
        </authorList>
    </citation>
    <scope>NUCLEOTIDE SEQUENCE [LARGE SCALE GENOMIC DNA]</scope>
    <source>
        <strain evidence="7">UK7</strain>
    </source>
</reference>
<evidence type="ECO:0000256" key="5">
    <source>
        <dbReference type="RuleBase" id="RU000441"/>
    </source>
</evidence>
<keyword evidence="7" id="KW-1185">Reference proteome</keyword>
<dbReference type="GO" id="GO:0046912">
    <property type="term" value="F:acyltransferase activity, acyl groups converted into alkyl on transfer"/>
    <property type="evidence" value="ECO:0007669"/>
    <property type="project" value="InterPro"/>
</dbReference>
<comment type="similarity">
    <text evidence="1 3 5">Belongs to the citrate synthase family.</text>
</comment>
<dbReference type="PANTHER" id="PTHR11739:SF4">
    <property type="entry name" value="CITRATE SYNTHASE, PEROXISOMAL"/>
    <property type="match status" value="1"/>
</dbReference>
<proteinExistence type="inferred from homology"/>
<dbReference type="InterPro" id="IPR016143">
    <property type="entry name" value="Citrate_synth-like_sm_a-sub"/>
</dbReference>
<feature type="active site" evidence="4">
    <location>
        <position position="388"/>
    </location>
</feature>
<accession>A0A1E1LJF5</accession>
<dbReference type="PANTHER" id="PTHR11739">
    <property type="entry name" value="CITRATE SYNTHASE"/>
    <property type="match status" value="1"/>
</dbReference>
<dbReference type="EMBL" id="FJUW01000056">
    <property type="protein sequence ID" value="CZT10623.1"/>
    <property type="molecule type" value="Genomic_DNA"/>
</dbReference>
<dbReference type="AlphaFoldDB" id="A0A1E1LJF5"/>
<dbReference type="InParanoid" id="A0A1E1LJF5"/>